<dbReference type="EMBL" id="GBXM01108958">
    <property type="protein sequence ID" value="JAG99618.1"/>
    <property type="molecule type" value="Transcribed_RNA"/>
</dbReference>
<sequence length="22" mass="2688">MTLNSVRILVVLYRYKYSNHDC</sequence>
<reference evidence="1" key="1">
    <citation type="submission" date="2014-11" db="EMBL/GenBank/DDBJ databases">
        <authorList>
            <person name="Amaro Gonzalez C."/>
        </authorList>
    </citation>
    <scope>NUCLEOTIDE SEQUENCE</scope>
</reference>
<dbReference type="AlphaFoldDB" id="A0A0E9P5E7"/>
<name>A0A0E9P5E7_ANGAN</name>
<accession>A0A0E9P5E7</accession>
<protein>
    <submittedName>
        <fullName evidence="1">Uncharacterized protein</fullName>
    </submittedName>
</protein>
<evidence type="ECO:0000313" key="1">
    <source>
        <dbReference type="EMBL" id="JAG99618.1"/>
    </source>
</evidence>
<reference evidence="1" key="2">
    <citation type="journal article" date="2015" name="Fish Shellfish Immunol.">
        <title>Early steps in the European eel (Anguilla anguilla)-Vibrio vulnificus interaction in the gills: Role of the RtxA13 toxin.</title>
        <authorList>
            <person name="Callol A."/>
            <person name="Pajuelo D."/>
            <person name="Ebbesson L."/>
            <person name="Teles M."/>
            <person name="MacKenzie S."/>
            <person name="Amaro C."/>
        </authorList>
    </citation>
    <scope>NUCLEOTIDE SEQUENCE</scope>
</reference>
<proteinExistence type="predicted"/>
<organism evidence="1">
    <name type="scientific">Anguilla anguilla</name>
    <name type="common">European freshwater eel</name>
    <name type="synonym">Muraena anguilla</name>
    <dbReference type="NCBI Taxonomy" id="7936"/>
    <lineage>
        <taxon>Eukaryota</taxon>
        <taxon>Metazoa</taxon>
        <taxon>Chordata</taxon>
        <taxon>Craniata</taxon>
        <taxon>Vertebrata</taxon>
        <taxon>Euteleostomi</taxon>
        <taxon>Actinopterygii</taxon>
        <taxon>Neopterygii</taxon>
        <taxon>Teleostei</taxon>
        <taxon>Anguilliformes</taxon>
        <taxon>Anguillidae</taxon>
        <taxon>Anguilla</taxon>
    </lineage>
</organism>